<dbReference type="EMBL" id="AM236083">
    <property type="protein sequence ID" value="CAK03742.1"/>
    <property type="molecule type" value="Genomic_DNA"/>
</dbReference>
<dbReference type="AlphaFoldDB" id="Q1M8K4"/>
<evidence type="ECO:0000313" key="2">
    <source>
        <dbReference type="Proteomes" id="UP000006575"/>
    </source>
</evidence>
<geneLocation type="plasmid" evidence="1 2">
    <name>pRL9</name>
</geneLocation>
<keyword evidence="1" id="KW-0614">Plasmid</keyword>
<reference evidence="1 2" key="1">
    <citation type="journal article" date="2006" name="Genome Biol.">
        <title>The genome of Rhizobium leguminosarum has recognizable core and accessory components.</title>
        <authorList>
            <person name="Young J.W."/>
            <person name="Crossman L.C."/>
            <person name="Johnston A.W.B."/>
            <person name="Thomson N.R."/>
            <person name="Ghazoui Z.F."/>
            <person name="Hull K.H."/>
            <person name="Wexler M."/>
            <person name="Curson A.R.J."/>
            <person name="Todd J.D."/>
            <person name="Poole P.S."/>
            <person name="Mauchline T.H."/>
            <person name="East A.K."/>
            <person name="Quail M.A."/>
            <person name="Churcher C."/>
            <person name="Arrowsmith C."/>
            <person name="Cherevach A."/>
            <person name="Chillingworth T."/>
            <person name="Clarke K."/>
            <person name="Cronin A."/>
            <person name="Davis P."/>
            <person name="Fraser A."/>
            <person name="Hance Z."/>
            <person name="Hauser H."/>
            <person name="Jagels K."/>
            <person name="Moule S."/>
            <person name="Mungall K."/>
            <person name="Norbertczak H."/>
            <person name="Rabbinowitsch E."/>
            <person name="Sanders M."/>
            <person name="Simmonds M."/>
            <person name="Whitehead S."/>
            <person name="Parkhill J."/>
        </authorList>
    </citation>
    <scope>NUCLEOTIDE SEQUENCE [LARGE SCALE GENOMIC DNA]</scope>
    <source>
        <strain evidence="2">DSM 114642 / LMG 32736 / 3841</strain>
    </source>
</reference>
<evidence type="ECO:0000313" key="1">
    <source>
        <dbReference type="EMBL" id="CAK03742.1"/>
    </source>
</evidence>
<protein>
    <submittedName>
        <fullName evidence="1">Uncharacterized protein</fullName>
    </submittedName>
</protein>
<dbReference type="Proteomes" id="UP000006575">
    <property type="component" value="Plasmid pRL9"/>
</dbReference>
<organism evidence="1 2">
    <name type="scientific">Rhizobium johnstonii (strain DSM 114642 / LMG 32736 / 3841)</name>
    <name type="common">Rhizobium leguminosarum bv. viciae</name>
    <dbReference type="NCBI Taxonomy" id="216596"/>
    <lineage>
        <taxon>Bacteria</taxon>
        <taxon>Pseudomonadati</taxon>
        <taxon>Pseudomonadota</taxon>
        <taxon>Alphaproteobacteria</taxon>
        <taxon>Hyphomicrobiales</taxon>
        <taxon>Rhizobiaceae</taxon>
        <taxon>Rhizobium/Agrobacterium group</taxon>
        <taxon>Rhizobium</taxon>
        <taxon>Rhizobium johnstonii</taxon>
    </lineage>
</organism>
<dbReference type="EnsemblBacteria" id="CAK03742">
    <property type="protein sequence ID" value="CAK03742"/>
    <property type="gene ID" value="pRL90032"/>
</dbReference>
<gene>
    <name evidence="1" type="ordered locus">pRL90032</name>
</gene>
<dbReference type="HOGENOM" id="CLU_1446561_0_0_5"/>
<sequence>MHAAVSHRLSVPGPSRSIIRALIRGCCGSCSSPTVPSPFIRQAISFDIYQGMFFKPGYGFPQLAEVVQELSCGKFSREINRSGDKMMSLKLISGMMKSSGDEALLAMDAGGANQMVVIDRAAILEVAEPRRCDENRLQENIELFSRIASAKYDRGDVEPDGRIRISADDLLSWRQGAHVKSKPASIC</sequence>
<proteinExistence type="predicted"/>
<accession>Q1M8K4</accession>
<keyword evidence="2" id="KW-1185">Reference proteome</keyword>
<dbReference type="KEGG" id="rle:pRL90032"/>
<name>Q1M8K4_RHIJ3</name>